<evidence type="ECO:0000256" key="1">
    <source>
        <dbReference type="ARBA" id="ARBA00006226"/>
    </source>
</evidence>
<gene>
    <name evidence="4" type="ORF">ACFO3A_14215</name>
</gene>
<evidence type="ECO:0000313" key="4">
    <source>
        <dbReference type="EMBL" id="MFC4623353.1"/>
    </source>
</evidence>
<dbReference type="RefSeq" id="WP_377727662.1">
    <property type="nucleotide sequence ID" value="NZ_JBHSEW010000015.1"/>
</dbReference>
<dbReference type="Gene3D" id="3.30.2310.20">
    <property type="entry name" value="RelE-like"/>
    <property type="match status" value="1"/>
</dbReference>
<sequence length="97" mass="11149">MNGYQLSRKAVADLSGIWDYTAEHWGIEQAERYIGNIRDACKTLACGQQRGQDASHIRHGYRKQLTGAHILFFRTLDDGDIQIVRILHQRMDAARHL</sequence>
<dbReference type="Proteomes" id="UP001595967">
    <property type="component" value="Unassembled WGS sequence"/>
</dbReference>
<dbReference type="PANTHER" id="PTHR33755:SF9">
    <property type="entry name" value="TOXIN PARE1"/>
    <property type="match status" value="1"/>
</dbReference>
<dbReference type="Pfam" id="PF05016">
    <property type="entry name" value="ParE_toxin"/>
    <property type="match status" value="1"/>
</dbReference>
<evidence type="ECO:0000256" key="2">
    <source>
        <dbReference type="ARBA" id="ARBA00022649"/>
    </source>
</evidence>
<proteinExistence type="inferred from homology"/>
<dbReference type="EMBL" id="JBHSEW010000015">
    <property type="protein sequence ID" value="MFC4623353.1"/>
    <property type="molecule type" value="Genomic_DNA"/>
</dbReference>
<evidence type="ECO:0000313" key="5">
    <source>
        <dbReference type="Proteomes" id="UP001595967"/>
    </source>
</evidence>
<keyword evidence="2" id="KW-1277">Toxin-antitoxin system</keyword>
<dbReference type="PANTHER" id="PTHR33755">
    <property type="entry name" value="TOXIN PARE1-RELATED"/>
    <property type="match status" value="1"/>
</dbReference>
<comment type="caution">
    <text evidence="4">The sequence shown here is derived from an EMBL/GenBank/DDBJ whole genome shotgun (WGS) entry which is preliminary data.</text>
</comment>
<name>A0ABV9H001_9BURK</name>
<dbReference type="InterPro" id="IPR051803">
    <property type="entry name" value="TA_system_RelE-like_toxin"/>
</dbReference>
<comment type="similarity">
    <text evidence="1 3">Belongs to the RelE toxin family.</text>
</comment>
<keyword evidence="5" id="KW-1185">Reference proteome</keyword>
<dbReference type="InterPro" id="IPR007712">
    <property type="entry name" value="RelE/ParE_toxin"/>
</dbReference>
<accession>A0ABV9H001</accession>
<dbReference type="PIRSF" id="PIRSF029218">
    <property type="entry name" value="ParE"/>
    <property type="match status" value="1"/>
</dbReference>
<dbReference type="InterPro" id="IPR028344">
    <property type="entry name" value="ParE1/4"/>
</dbReference>
<evidence type="ECO:0000256" key="3">
    <source>
        <dbReference type="PIRNR" id="PIRNR029218"/>
    </source>
</evidence>
<dbReference type="InterPro" id="IPR035093">
    <property type="entry name" value="RelE/ParE_toxin_dom_sf"/>
</dbReference>
<organism evidence="4 5">
    <name type="scientific">Comamonas nitrativorans</name>
    <dbReference type="NCBI Taxonomy" id="108437"/>
    <lineage>
        <taxon>Bacteria</taxon>
        <taxon>Pseudomonadati</taxon>
        <taxon>Pseudomonadota</taxon>
        <taxon>Betaproteobacteria</taxon>
        <taxon>Burkholderiales</taxon>
        <taxon>Comamonadaceae</taxon>
        <taxon>Comamonas</taxon>
    </lineage>
</organism>
<protein>
    <recommendedName>
        <fullName evidence="3">Toxin</fullName>
    </recommendedName>
</protein>
<reference evidence="5" key="1">
    <citation type="journal article" date="2019" name="Int. J. Syst. Evol. Microbiol.">
        <title>The Global Catalogue of Microorganisms (GCM) 10K type strain sequencing project: providing services to taxonomists for standard genome sequencing and annotation.</title>
        <authorList>
            <consortium name="The Broad Institute Genomics Platform"/>
            <consortium name="The Broad Institute Genome Sequencing Center for Infectious Disease"/>
            <person name="Wu L."/>
            <person name="Ma J."/>
        </authorList>
    </citation>
    <scope>NUCLEOTIDE SEQUENCE [LARGE SCALE GENOMIC DNA]</scope>
    <source>
        <strain evidence="5">JCM 11650</strain>
    </source>
</reference>